<dbReference type="GO" id="GO:0007165">
    <property type="term" value="P:signal transduction"/>
    <property type="evidence" value="ECO:0000318"/>
    <property type="project" value="GO_Central"/>
</dbReference>
<dbReference type="KEGG" id="tva:4753601"/>
<evidence type="ECO:0000313" key="4">
    <source>
        <dbReference type="Proteomes" id="UP000001542"/>
    </source>
</evidence>
<dbReference type="GO" id="GO:0005634">
    <property type="term" value="C:nucleus"/>
    <property type="evidence" value="ECO:0000318"/>
    <property type="project" value="GO_Central"/>
</dbReference>
<evidence type="ECO:0000259" key="2">
    <source>
        <dbReference type="PROSITE" id="PS50011"/>
    </source>
</evidence>
<reference evidence="3" key="2">
    <citation type="journal article" date="2007" name="Science">
        <title>Draft genome sequence of the sexually transmitted pathogen Trichomonas vaginalis.</title>
        <authorList>
            <person name="Carlton J.M."/>
            <person name="Hirt R.P."/>
            <person name="Silva J.C."/>
            <person name="Delcher A.L."/>
            <person name="Schatz M."/>
            <person name="Zhao Q."/>
            <person name="Wortman J.R."/>
            <person name="Bidwell S.L."/>
            <person name="Alsmark U.C.M."/>
            <person name="Besteiro S."/>
            <person name="Sicheritz-Ponten T."/>
            <person name="Noel C.J."/>
            <person name="Dacks J.B."/>
            <person name="Foster P.G."/>
            <person name="Simillion C."/>
            <person name="Van de Peer Y."/>
            <person name="Miranda-Saavedra D."/>
            <person name="Barton G.J."/>
            <person name="Westrop G.D."/>
            <person name="Mueller S."/>
            <person name="Dessi D."/>
            <person name="Fiori P.L."/>
            <person name="Ren Q."/>
            <person name="Paulsen I."/>
            <person name="Zhang H."/>
            <person name="Bastida-Corcuera F.D."/>
            <person name="Simoes-Barbosa A."/>
            <person name="Brown M.T."/>
            <person name="Hayes R.D."/>
            <person name="Mukherjee M."/>
            <person name="Okumura C.Y."/>
            <person name="Schneider R."/>
            <person name="Smith A.J."/>
            <person name="Vanacova S."/>
            <person name="Villalvazo M."/>
            <person name="Haas B.J."/>
            <person name="Pertea M."/>
            <person name="Feldblyum T.V."/>
            <person name="Utterback T.R."/>
            <person name="Shu C.L."/>
            <person name="Osoegawa K."/>
            <person name="de Jong P.J."/>
            <person name="Hrdy I."/>
            <person name="Horvathova L."/>
            <person name="Zubacova Z."/>
            <person name="Dolezal P."/>
            <person name="Malik S.B."/>
            <person name="Logsdon J.M. Jr."/>
            <person name="Henze K."/>
            <person name="Gupta A."/>
            <person name="Wang C.C."/>
            <person name="Dunne R.L."/>
            <person name="Upcroft J.A."/>
            <person name="Upcroft P."/>
            <person name="White O."/>
            <person name="Salzberg S.L."/>
            <person name="Tang P."/>
            <person name="Chiu C.-H."/>
            <person name="Lee Y.-S."/>
            <person name="Embley T.M."/>
            <person name="Coombs G.H."/>
            <person name="Mottram J.C."/>
            <person name="Tachezy J."/>
            <person name="Fraser-Liggett C.M."/>
            <person name="Johnson P.J."/>
        </authorList>
    </citation>
    <scope>NUCLEOTIDE SEQUENCE [LARGE SCALE GENOMIC DNA]</scope>
    <source>
        <strain evidence="3">G3</strain>
    </source>
</reference>
<dbReference type="PANTHER" id="PTHR11909">
    <property type="entry name" value="CASEIN KINASE-RELATED"/>
    <property type="match status" value="1"/>
</dbReference>
<feature type="region of interest" description="Disordered" evidence="1">
    <location>
        <begin position="353"/>
        <end position="379"/>
    </location>
</feature>
<protein>
    <submittedName>
        <fullName evidence="3">CK1 family protein kinase</fullName>
    </submittedName>
</protein>
<dbReference type="PROSITE" id="PS50011">
    <property type="entry name" value="PROTEIN_KINASE_DOM"/>
    <property type="match status" value="1"/>
</dbReference>
<dbReference type="VEuPathDB" id="TrichDB:TVAGG3_1056210"/>
<dbReference type="GO" id="GO:0004674">
    <property type="term" value="F:protein serine/threonine kinase activity"/>
    <property type="evidence" value="ECO:0000318"/>
    <property type="project" value="GO_Central"/>
</dbReference>
<feature type="compositionally biased region" description="Basic and acidic residues" evidence="1">
    <location>
        <begin position="366"/>
        <end position="379"/>
    </location>
</feature>
<dbReference type="InterPro" id="IPR050235">
    <property type="entry name" value="CK1_Ser-Thr_kinase"/>
</dbReference>
<dbReference type="RefSeq" id="XP_001308769.1">
    <property type="nucleotide sequence ID" value="XM_001308768.1"/>
</dbReference>
<dbReference type="VEuPathDB" id="TrichDB:TVAG_425910"/>
<dbReference type="Gene3D" id="1.10.510.10">
    <property type="entry name" value="Transferase(Phosphotransferase) domain 1"/>
    <property type="match status" value="1"/>
</dbReference>
<gene>
    <name evidence="3" type="ORF">TVAG_425910</name>
</gene>
<dbReference type="InParanoid" id="A2FGY0"/>
<keyword evidence="3" id="KW-0418">Kinase</keyword>
<dbReference type="SMR" id="A2FGY0"/>
<evidence type="ECO:0000313" key="3">
    <source>
        <dbReference type="EMBL" id="EAX95839.1"/>
    </source>
</evidence>
<dbReference type="SUPFAM" id="SSF56112">
    <property type="entry name" value="Protein kinase-like (PK-like)"/>
    <property type="match status" value="1"/>
</dbReference>
<dbReference type="AlphaFoldDB" id="A2FGY0"/>
<dbReference type="GO" id="GO:0005524">
    <property type="term" value="F:ATP binding"/>
    <property type="evidence" value="ECO:0007669"/>
    <property type="project" value="InterPro"/>
</dbReference>
<dbReference type="OrthoDB" id="5979581at2759"/>
<feature type="domain" description="Protein kinase" evidence="2">
    <location>
        <begin position="15"/>
        <end position="263"/>
    </location>
</feature>
<dbReference type="EMBL" id="DS113786">
    <property type="protein sequence ID" value="EAX95839.1"/>
    <property type="molecule type" value="Genomic_DNA"/>
</dbReference>
<sequence length="379" mass="43946">MEEEVLSRGRVVGPFIIDELLEKGDTCNIYIATDPNTRKKYVLKLESIDSKAKTLEIELENYALLKGSKYFPIIHSNGSTQNWRYISMELLGPTIEKFQTILKGKTYSRESTVKISRQMLCCIQELHEKNIIHGEIHSKHFVIKPDATFPITLLDLNKAWLTTSRPPPKQNTKKKIHQDKIYSRRNDLLNWFYTTLILIDGKLPWSSLTDHKKIEQMKNTVTIPQLCASLPDDYQQIYSYIINLKNDEKPDYNRILQLINTAMIKARSDQSEFEWITMDSMDVAAISKIDLVPQVTSRPNYKTSDPLPKPFYKTTVIDDTIMPPRKKQQIVNHAHPEDLKQLNVEAYRTQLPEDPFPKGYVGKLPESPKKEEAPQRKPF</sequence>
<name>A2FGY0_TRIV3</name>
<dbReference type="InterPro" id="IPR000719">
    <property type="entry name" value="Prot_kinase_dom"/>
</dbReference>
<accession>A2FGY0</accession>
<dbReference type="STRING" id="5722.A2FGY0"/>
<dbReference type="Proteomes" id="UP000001542">
    <property type="component" value="Unassembled WGS sequence"/>
</dbReference>
<organism evidence="3 4">
    <name type="scientific">Trichomonas vaginalis (strain ATCC PRA-98 / G3)</name>
    <dbReference type="NCBI Taxonomy" id="412133"/>
    <lineage>
        <taxon>Eukaryota</taxon>
        <taxon>Metamonada</taxon>
        <taxon>Parabasalia</taxon>
        <taxon>Trichomonadida</taxon>
        <taxon>Trichomonadidae</taxon>
        <taxon>Trichomonas</taxon>
    </lineage>
</organism>
<dbReference type="SMART" id="SM00220">
    <property type="entry name" value="S_TKc"/>
    <property type="match status" value="1"/>
</dbReference>
<dbReference type="FunFam" id="1.10.510.10:FF:002504">
    <property type="entry name" value="CK1 family protein kinase"/>
    <property type="match status" value="1"/>
</dbReference>
<keyword evidence="3" id="KW-0808">Transferase</keyword>
<dbReference type="eggNOG" id="KOG1164">
    <property type="taxonomic scope" value="Eukaryota"/>
</dbReference>
<keyword evidence="4" id="KW-1185">Reference proteome</keyword>
<evidence type="ECO:0000256" key="1">
    <source>
        <dbReference type="SAM" id="MobiDB-lite"/>
    </source>
</evidence>
<reference evidence="3" key="1">
    <citation type="submission" date="2006-10" db="EMBL/GenBank/DDBJ databases">
        <authorList>
            <person name="Amadeo P."/>
            <person name="Zhao Q."/>
            <person name="Wortman J."/>
            <person name="Fraser-Liggett C."/>
            <person name="Carlton J."/>
        </authorList>
    </citation>
    <scope>NUCLEOTIDE SEQUENCE</scope>
    <source>
        <strain evidence="3">G3</strain>
    </source>
</reference>
<dbReference type="GO" id="GO:0005737">
    <property type="term" value="C:cytoplasm"/>
    <property type="evidence" value="ECO:0000318"/>
    <property type="project" value="GO_Central"/>
</dbReference>
<dbReference type="InterPro" id="IPR011009">
    <property type="entry name" value="Kinase-like_dom_sf"/>
</dbReference>
<proteinExistence type="predicted"/>